<feature type="region of interest" description="Disordered" evidence="1">
    <location>
        <begin position="78"/>
        <end position="100"/>
    </location>
</feature>
<sequence length="196" mass="22324">MKQLISTTASAATVRNLPTPRPPPVTSLFHREETQDIYTPNKTPRGTETAQAFGQLPIHVKPKAPSTDTLYNNEFSRTTHGEEEGSRSAPHRRLQPAANPFGFLDYPPDNYYDHLQPRYELPCRFHPEEDCPIKTIVDNMHLLTIDSAAMNKCLLRFFIHLENEFGYDASNHLKMSALCQLTRDTPSDMIQDMTHS</sequence>
<protein>
    <submittedName>
        <fullName evidence="3">Uncharacterized protein</fullName>
    </submittedName>
</protein>
<dbReference type="AlphaFoldDB" id="A0A915KXK0"/>
<proteinExistence type="predicted"/>
<feature type="compositionally biased region" description="Polar residues" evidence="1">
    <location>
        <begin position="1"/>
        <end position="13"/>
    </location>
</feature>
<evidence type="ECO:0000313" key="2">
    <source>
        <dbReference type="Proteomes" id="UP000887565"/>
    </source>
</evidence>
<dbReference type="Proteomes" id="UP000887565">
    <property type="component" value="Unplaced"/>
</dbReference>
<dbReference type="WBParaSite" id="nRc.2.0.1.t42236-RA">
    <property type="protein sequence ID" value="nRc.2.0.1.t42236-RA"/>
    <property type="gene ID" value="nRc.2.0.1.g42236"/>
</dbReference>
<accession>A0A915KXK0</accession>
<evidence type="ECO:0000313" key="3">
    <source>
        <dbReference type="WBParaSite" id="nRc.2.0.1.t42236-RA"/>
    </source>
</evidence>
<evidence type="ECO:0000256" key="1">
    <source>
        <dbReference type="SAM" id="MobiDB-lite"/>
    </source>
</evidence>
<reference evidence="3" key="1">
    <citation type="submission" date="2022-11" db="UniProtKB">
        <authorList>
            <consortium name="WormBaseParasite"/>
        </authorList>
    </citation>
    <scope>IDENTIFICATION</scope>
</reference>
<name>A0A915KXK0_ROMCU</name>
<keyword evidence="2" id="KW-1185">Reference proteome</keyword>
<organism evidence="2 3">
    <name type="scientific">Romanomermis culicivorax</name>
    <name type="common">Nematode worm</name>
    <dbReference type="NCBI Taxonomy" id="13658"/>
    <lineage>
        <taxon>Eukaryota</taxon>
        <taxon>Metazoa</taxon>
        <taxon>Ecdysozoa</taxon>
        <taxon>Nematoda</taxon>
        <taxon>Enoplea</taxon>
        <taxon>Dorylaimia</taxon>
        <taxon>Mermithida</taxon>
        <taxon>Mermithoidea</taxon>
        <taxon>Mermithidae</taxon>
        <taxon>Romanomermis</taxon>
    </lineage>
</organism>
<feature type="region of interest" description="Disordered" evidence="1">
    <location>
        <begin position="1"/>
        <end position="27"/>
    </location>
</feature>